<organism evidence="7 8">
    <name type="scientific">Nocardioides acrostichi</name>
    <dbReference type="NCBI Taxonomy" id="2784339"/>
    <lineage>
        <taxon>Bacteria</taxon>
        <taxon>Bacillati</taxon>
        <taxon>Actinomycetota</taxon>
        <taxon>Actinomycetes</taxon>
        <taxon>Propionibacteriales</taxon>
        <taxon>Nocardioidaceae</taxon>
        <taxon>Nocardioides</taxon>
    </lineage>
</organism>
<dbReference type="PANTHER" id="PTHR43343:SF3">
    <property type="entry name" value="PROTEASE DO-LIKE 8, CHLOROPLASTIC"/>
    <property type="match status" value="1"/>
</dbReference>
<dbReference type="EMBL" id="JADIVZ010000012">
    <property type="protein sequence ID" value="MBF4163444.1"/>
    <property type="molecule type" value="Genomic_DNA"/>
</dbReference>
<dbReference type="RefSeq" id="WP_194504711.1">
    <property type="nucleotide sequence ID" value="NZ_JADIVZ010000012.1"/>
</dbReference>
<dbReference type="InterPro" id="IPR009003">
    <property type="entry name" value="Peptidase_S1_PA"/>
</dbReference>
<evidence type="ECO:0000256" key="5">
    <source>
        <dbReference type="SAM" id="SignalP"/>
    </source>
</evidence>
<keyword evidence="3" id="KW-0378">Hydrolase</keyword>
<dbReference type="InterPro" id="IPR043504">
    <property type="entry name" value="Peptidase_S1_PA_chymotrypsin"/>
</dbReference>
<keyword evidence="5" id="KW-0732">Signal</keyword>
<dbReference type="InterPro" id="IPR006311">
    <property type="entry name" value="TAT_signal"/>
</dbReference>
<evidence type="ECO:0000313" key="7">
    <source>
        <dbReference type="EMBL" id="MBF4163444.1"/>
    </source>
</evidence>
<dbReference type="PROSITE" id="PS51318">
    <property type="entry name" value="TAT"/>
    <property type="match status" value="1"/>
</dbReference>
<dbReference type="PROSITE" id="PS50106">
    <property type="entry name" value="PDZ"/>
    <property type="match status" value="1"/>
</dbReference>
<feature type="signal peptide" evidence="5">
    <location>
        <begin position="1"/>
        <end position="30"/>
    </location>
</feature>
<dbReference type="GO" id="GO:0004252">
    <property type="term" value="F:serine-type endopeptidase activity"/>
    <property type="evidence" value="ECO:0007669"/>
    <property type="project" value="InterPro"/>
</dbReference>
<dbReference type="InterPro" id="IPR001478">
    <property type="entry name" value="PDZ"/>
</dbReference>
<name>A0A930V5A8_9ACTN</name>
<comment type="similarity">
    <text evidence="1">Belongs to the peptidase S1C family.</text>
</comment>
<dbReference type="AlphaFoldDB" id="A0A930V5A8"/>
<dbReference type="Proteomes" id="UP000656804">
    <property type="component" value="Unassembled WGS sequence"/>
</dbReference>
<dbReference type="Gene3D" id="2.30.42.10">
    <property type="match status" value="1"/>
</dbReference>
<accession>A0A930V5A8</accession>
<dbReference type="Pfam" id="PF13365">
    <property type="entry name" value="Trypsin_2"/>
    <property type="match status" value="1"/>
</dbReference>
<evidence type="ECO:0000313" key="8">
    <source>
        <dbReference type="Proteomes" id="UP000656804"/>
    </source>
</evidence>
<dbReference type="GO" id="GO:0006508">
    <property type="term" value="P:proteolysis"/>
    <property type="evidence" value="ECO:0007669"/>
    <property type="project" value="UniProtKB-KW"/>
</dbReference>
<gene>
    <name evidence="7" type="ORF">ISG29_17285</name>
</gene>
<dbReference type="Gene3D" id="2.40.10.10">
    <property type="entry name" value="Trypsin-like serine proteases"/>
    <property type="match status" value="2"/>
</dbReference>
<protein>
    <submittedName>
        <fullName evidence="7">Trypsin-like peptidase domain-containing protein</fullName>
    </submittedName>
</protein>
<reference evidence="7" key="1">
    <citation type="submission" date="2020-11" db="EMBL/GenBank/DDBJ databases">
        <title>Nocardioides sp. CBS4Y-1, whole genome shotgun sequence.</title>
        <authorList>
            <person name="Tuo L."/>
        </authorList>
    </citation>
    <scope>NUCLEOTIDE SEQUENCE</scope>
    <source>
        <strain evidence="7">CBS4Y-1</strain>
    </source>
</reference>
<evidence type="ECO:0000259" key="6">
    <source>
        <dbReference type="PROSITE" id="PS50106"/>
    </source>
</evidence>
<evidence type="ECO:0000256" key="1">
    <source>
        <dbReference type="ARBA" id="ARBA00010541"/>
    </source>
</evidence>
<evidence type="ECO:0000256" key="3">
    <source>
        <dbReference type="ARBA" id="ARBA00022801"/>
    </source>
</evidence>
<evidence type="ECO:0000256" key="4">
    <source>
        <dbReference type="SAM" id="MobiDB-lite"/>
    </source>
</evidence>
<feature type="domain" description="PDZ" evidence="6">
    <location>
        <begin position="283"/>
        <end position="341"/>
    </location>
</feature>
<dbReference type="InterPro" id="IPR001940">
    <property type="entry name" value="Peptidase_S1C"/>
</dbReference>
<dbReference type="PRINTS" id="PR00834">
    <property type="entry name" value="PROTEASES2C"/>
</dbReference>
<dbReference type="Pfam" id="PF13180">
    <property type="entry name" value="PDZ_2"/>
    <property type="match status" value="1"/>
</dbReference>
<dbReference type="SUPFAM" id="SSF50494">
    <property type="entry name" value="Trypsin-like serine proteases"/>
    <property type="match status" value="1"/>
</dbReference>
<dbReference type="PANTHER" id="PTHR43343">
    <property type="entry name" value="PEPTIDASE S12"/>
    <property type="match status" value="1"/>
</dbReference>
<dbReference type="InterPro" id="IPR051201">
    <property type="entry name" value="Chloro_Bact_Ser_Proteases"/>
</dbReference>
<keyword evidence="2" id="KW-0645">Protease</keyword>
<feature type="chain" id="PRO_5037670723" evidence="5">
    <location>
        <begin position="31"/>
        <end position="384"/>
    </location>
</feature>
<dbReference type="SMART" id="SM00228">
    <property type="entry name" value="PDZ"/>
    <property type="match status" value="1"/>
</dbReference>
<sequence>MTRTARRRSAVLAAGVLALPIALPAARAGAAPAHPPRAHSRVVQVDDRWSPPTDGGSGGFEGYGAYGGYRFGPSTTATTDTSEATTAESTGLVTITSDVDFGEATAAGTGMVVGADGLVVTNHHVVEGATSITVTVVNTGASYTAEVLGYDTRRDIAVLRLSDASGLTVAPLADTTDTTTALARGAVVTAVGDAGGDGGTLTASSGTLTALRRSITVSDEETGDAVRLRRLLEAEADIISGDSGGALLDAAGDVVGMNVAASSGSVDVTGYAIPIARVERVLAQVLAGDDSGSVTLGYTPFLGVALTGDGLEIAGVVADSGAADAGLARGDAITTVDGTQVGTGTQLSRLLDQHAVGDSVVVGWRDASGATHSAAVTLGRAPVA</sequence>
<proteinExistence type="inferred from homology"/>
<dbReference type="InterPro" id="IPR036034">
    <property type="entry name" value="PDZ_sf"/>
</dbReference>
<keyword evidence="8" id="KW-1185">Reference proteome</keyword>
<dbReference type="SUPFAM" id="SSF50156">
    <property type="entry name" value="PDZ domain-like"/>
    <property type="match status" value="1"/>
</dbReference>
<comment type="caution">
    <text evidence="7">The sequence shown here is derived from an EMBL/GenBank/DDBJ whole genome shotgun (WGS) entry which is preliminary data.</text>
</comment>
<feature type="region of interest" description="Disordered" evidence="4">
    <location>
        <begin position="28"/>
        <end position="57"/>
    </location>
</feature>
<evidence type="ECO:0000256" key="2">
    <source>
        <dbReference type="ARBA" id="ARBA00022670"/>
    </source>
</evidence>